<organism evidence="1 2">
    <name type="scientific">Araneus ventricosus</name>
    <name type="common">Orbweaver spider</name>
    <name type="synonym">Epeira ventricosa</name>
    <dbReference type="NCBI Taxonomy" id="182803"/>
    <lineage>
        <taxon>Eukaryota</taxon>
        <taxon>Metazoa</taxon>
        <taxon>Ecdysozoa</taxon>
        <taxon>Arthropoda</taxon>
        <taxon>Chelicerata</taxon>
        <taxon>Arachnida</taxon>
        <taxon>Araneae</taxon>
        <taxon>Araneomorphae</taxon>
        <taxon>Entelegynae</taxon>
        <taxon>Araneoidea</taxon>
        <taxon>Araneidae</taxon>
        <taxon>Araneus</taxon>
    </lineage>
</organism>
<name>A0A4Y2KJZ7_ARAVE</name>
<gene>
    <name evidence="1" type="ORF">AVEN_223395_1</name>
</gene>
<reference evidence="1 2" key="1">
    <citation type="journal article" date="2019" name="Sci. Rep.">
        <title>Orb-weaving spider Araneus ventricosus genome elucidates the spidroin gene catalogue.</title>
        <authorList>
            <person name="Kono N."/>
            <person name="Nakamura H."/>
            <person name="Ohtoshi R."/>
            <person name="Moran D.A.P."/>
            <person name="Shinohara A."/>
            <person name="Yoshida Y."/>
            <person name="Fujiwara M."/>
            <person name="Mori M."/>
            <person name="Tomita M."/>
            <person name="Arakawa K."/>
        </authorList>
    </citation>
    <scope>NUCLEOTIDE SEQUENCE [LARGE SCALE GENOMIC DNA]</scope>
</reference>
<protein>
    <submittedName>
        <fullName evidence="1">Uncharacterized protein</fullName>
    </submittedName>
</protein>
<evidence type="ECO:0000313" key="1">
    <source>
        <dbReference type="EMBL" id="GBN02066.1"/>
    </source>
</evidence>
<dbReference type="AlphaFoldDB" id="A0A4Y2KJZ7"/>
<dbReference type="Proteomes" id="UP000499080">
    <property type="component" value="Unassembled WGS sequence"/>
</dbReference>
<comment type="caution">
    <text evidence="1">The sequence shown here is derived from an EMBL/GenBank/DDBJ whole genome shotgun (WGS) entry which is preliminary data.</text>
</comment>
<proteinExistence type="predicted"/>
<dbReference type="EMBL" id="BGPR01004672">
    <property type="protein sequence ID" value="GBN02066.1"/>
    <property type="molecule type" value="Genomic_DNA"/>
</dbReference>
<evidence type="ECO:0000313" key="2">
    <source>
        <dbReference type="Proteomes" id="UP000499080"/>
    </source>
</evidence>
<keyword evidence="2" id="KW-1185">Reference proteome</keyword>
<accession>A0A4Y2KJZ7</accession>
<sequence>MVIGSIINQEGCSFSTMTSDQSVKSVVLSKSTIQQERQHLRHETAEQLKTQFVSSMSVVHWDAKLLPDLSTKSTEKIDCHRLAVLASSLQDGSTKLLGVPKLLSGNGKAEADAVY</sequence>